<dbReference type="InterPro" id="IPR027417">
    <property type="entry name" value="P-loop_NTPase"/>
</dbReference>
<dbReference type="PROSITE" id="PS50088">
    <property type="entry name" value="ANK_REPEAT"/>
    <property type="match status" value="5"/>
</dbReference>
<sequence length="896" mass="100930">MCQELLKFYASWKGAEDDVKRMYSSVEMLTKNFICLRSSIQQTRFGRDVVARVEESIAMCESGVVALKKKLSKINSVLHANRGWSHKLKSQFQRALYPFKESTIVKLKEICSDLQGNLTLALETLQIDATSVSLQTLGVLQNNVFEMSLDIKSFDSQLAKASAWVGELHVFQKDQYMSAIYDWLSPLSREFSSKQHDTFNITARQDRLSDWVLQTNHYQQWLHGAGTTLWCLGIRGAGKTVLASFIVNALQVVSNEHVGVAYIYCNYSEAEKQNPTNLLKSILLQLVSRKRVVMEELTEAYKKHSKEGTAPSLPECCRLLHAAIGCFSKTYLVIDALDECAEDARDILFAELRKTKPLISILITSRHTFSDHFDSESALRLEIEANVFDIRQYLEERIIESRVLQAHIKKDKNLHELIISGIVNKAKGMFLLARLHLDSLMAKTTLRKVKTALDSLPEELDRTYYQVLQRIQAQDRDHAVLALKVLGWIHHAVRPLGTRELQHALAVEPGDAQFDEDGIPEISLVLSVCAGIVTIRQNNIMGLVHYTAQEYFERRSLDFFPDAQTEIAKICLTYLSFNEFAQGPSPDDKAFDDRMEVCPLLQYASQYWVRHARDNPEAGIKALALAFLKQESNVASSMQASEAFKSRFTMHSQQFRRNVRGLWVTASNGLYDLTVTLLEDAASIEPEDFEGERPLHRAAINGHDDITLLLVEHQANIHAKSNSGATALQCAASHGHQQIVRLLIDKGADVGTCDKKGWTALHLAASNGHRDILRLLSDHGADIQLKDGYGATALYRAAENGHHECTQLLVEWGTQLDAKDTYDQTALHRAAELGYLSVAEILLERGADCTIKDYYGWTPRYRALDMGHDDVARLILKFSTPLAQSTLYDSEQSKRA</sequence>
<feature type="repeat" description="ANK" evidence="2">
    <location>
        <begin position="723"/>
        <end position="755"/>
    </location>
</feature>
<accession>A0A8H6FCT4</accession>
<keyword evidence="6" id="KW-1185">Reference proteome</keyword>
<evidence type="ECO:0000256" key="1">
    <source>
        <dbReference type="ARBA" id="ARBA00022737"/>
    </source>
</evidence>
<dbReference type="EMBL" id="JACCJB010000010">
    <property type="protein sequence ID" value="KAF6223610.1"/>
    <property type="molecule type" value="Genomic_DNA"/>
</dbReference>
<dbReference type="Pfam" id="PF24883">
    <property type="entry name" value="NPHP3_N"/>
    <property type="match status" value="1"/>
</dbReference>
<feature type="domain" description="Nephrocystin 3-like N-terminal" evidence="4">
    <location>
        <begin position="210"/>
        <end position="366"/>
    </location>
</feature>
<reference evidence="5 6" key="1">
    <citation type="journal article" date="2020" name="Genomics">
        <title>Complete, high-quality genomes from long-read metagenomic sequencing of two wolf lichen thalli reveals enigmatic genome architecture.</title>
        <authorList>
            <person name="McKenzie S.K."/>
            <person name="Walston R.F."/>
            <person name="Allen J.L."/>
        </authorList>
    </citation>
    <scope>NUCLEOTIDE SEQUENCE [LARGE SCALE GENOMIC DNA]</scope>
    <source>
        <strain evidence="5">WasteWater1</strain>
    </source>
</reference>
<dbReference type="Pfam" id="PF12796">
    <property type="entry name" value="Ank_2"/>
    <property type="match status" value="2"/>
</dbReference>
<keyword evidence="2" id="KW-0040">ANK repeat</keyword>
<dbReference type="Pfam" id="PF22939">
    <property type="entry name" value="WHD_GPIID"/>
    <property type="match status" value="1"/>
</dbReference>
<evidence type="ECO:0008006" key="7">
    <source>
        <dbReference type="Google" id="ProtNLM"/>
    </source>
</evidence>
<gene>
    <name evidence="5" type="ORF">HO133_000453</name>
</gene>
<comment type="caution">
    <text evidence="5">The sequence shown here is derived from an EMBL/GenBank/DDBJ whole genome shotgun (WGS) entry which is preliminary data.</text>
</comment>
<dbReference type="PROSITE" id="PS50297">
    <property type="entry name" value="ANK_REP_REGION"/>
    <property type="match status" value="5"/>
</dbReference>
<organism evidence="5 6">
    <name type="scientific">Letharia lupina</name>
    <dbReference type="NCBI Taxonomy" id="560253"/>
    <lineage>
        <taxon>Eukaryota</taxon>
        <taxon>Fungi</taxon>
        <taxon>Dikarya</taxon>
        <taxon>Ascomycota</taxon>
        <taxon>Pezizomycotina</taxon>
        <taxon>Lecanoromycetes</taxon>
        <taxon>OSLEUM clade</taxon>
        <taxon>Lecanoromycetidae</taxon>
        <taxon>Lecanorales</taxon>
        <taxon>Lecanorineae</taxon>
        <taxon>Parmeliaceae</taxon>
        <taxon>Letharia</taxon>
    </lineage>
</organism>
<dbReference type="Gene3D" id="3.40.50.300">
    <property type="entry name" value="P-loop containing nucleotide triphosphate hydrolases"/>
    <property type="match status" value="1"/>
</dbReference>
<dbReference type="AlphaFoldDB" id="A0A8H6FCT4"/>
<dbReference type="InterPro" id="IPR002110">
    <property type="entry name" value="Ankyrin_rpt"/>
</dbReference>
<dbReference type="SUPFAM" id="SSF52540">
    <property type="entry name" value="P-loop containing nucleoside triphosphate hydrolases"/>
    <property type="match status" value="1"/>
</dbReference>
<dbReference type="InterPro" id="IPR054471">
    <property type="entry name" value="GPIID_WHD"/>
</dbReference>
<dbReference type="PANTHER" id="PTHR10039:SF15">
    <property type="entry name" value="NACHT DOMAIN-CONTAINING PROTEIN"/>
    <property type="match status" value="1"/>
</dbReference>
<feature type="domain" description="GPI inositol-deacylase winged helix" evidence="3">
    <location>
        <begin position="480"/>
        <end position="556"/>
    </location>
</feature>
<dbReference type="PRINTS" id="PR01415">
    <property type="entry name" value="ANKYRIN"/>
</dbReference>
<feature type="repeat" description="ANK" evidence="2">
    <location>
        <begin position="690"/>
        <end position="722"/>
    </location>
</feature>
<dbReference type="Proteomes" id="UP000593566">
    <property type="component" value="Unassembled WGS sequence"/>
</dbReference>
<dbReference type="RefSeq" id="XP_037152827.1">
    <property type="nucleotide sequence ID" value="XM_037291392.1"/>
</dbReference>
<name>A0A8H6FCT4_9LECA</name>
<protein>
    <recommendedName>
        <fullName evidence="7">NACHT domain-containing protein</fullName>
    </recommendedName>
</protein>
<proteinExistence type="predicted"/>
<dbReference type="InterPro" id="IPR056884">
    <property type="entry name" value="NPHP3-like_N"/>
</dbReference>
<dbReference type="InterPro" id="IPR036770">
    <property type="entry name" value="Ankyrin_rpt-contain_sf"/>
</dbReference>
<dbReference type="Pfam" id="PF00023">
    <property type="entry name" value="Ank"/>
    <property type="match status" value="1"/>
</dbReference>
<dbReference type="Gene3D" id="1.25.40.20">
    <property type="entry name" value="Ankyrin repeat-containing domain"/>
    <property type="match status" value="3"/>
</dbReference>
<dbReference type="SMART" id="SM00248">
    <property type="entry name" value="ANK"/>
    <property type="match status" value="6"/>
</dbReference>
<feature type="repeat" description="ANK" evidence="2">
    <location>
        <begin position="789"/>
        <end position="821"/>
    </location>
</feature>
<evidence type="ECO:0000259" key="4">
    <source>
        <dbReference type="Pfam" id="PF24883"/>
    </source>
</evidence>
<evidence type="ECO:0000313" key="5">
    <source>
        <dbReference type="EMBL" id="KAF6223610.1"/>
    </source>
</evidence>
<evidence type="ECO:0000259" key="3">
    <source>
        <dbReference type="Pfam" id="PF22939"/>
    </source>
</evidence>
<dbReference type="GeneID" id="59328872"/>
<evidence type="ECO:0000313" key="6">
    <source>
        <dbReference type="Proteomes" id="UP000593566"/>
    </source>
</evidence>
<feature type="repeat" description="ANK" evidence="2">
    <location>
        <begin position="756"/>
        <end position="788"/>
    </location>
</feature>
<dbReference type="PANTHER" id="PTHR10039">
    <property type="entry name" value="AMELOGENIN"/>
    <property type="match status" value="1"/>
</dbReference>
<keyword evidence="1" id="KW-0677">Repeat</keyword>
<dbReference type="SUPFAM" id="SSF48403">
    <property type="entry name" value="Ankyrin repeat"/>
    <property type="match status" value="1"/>
</dbReference>
<evidence type="ECO:0000256" key="2">
    <source>
        <dbReference type="PROSITE-ProRule" id="PRU00023"/>
    </source>
</evidence>
<feature type="repeat" description="ANK" evidence="2">
    <location>
        <begin position="822"/>
        <end position="854"/>
    </location>
</feature>